<dbReference type="Pfam" id="PF01753">
    <property type="entry name" value="zf-MYND"/>
    <property type="match status" value="1"/>
</dbReference>
<dbReference type="Proteomes" id="UP000230605">
    <property type="component" value="Chromosome 2"/>
</dbReference>
<dbReference type="CDD" id="cd20071">
    <property type="entry name" value="SET_SMYD"/>
    <property type="match status" value="1"/>
</dbReference>
<dbReference type="Gene3D" id="2.170.270.10">
    <property type="entry name" value="SET domain"/>
    <property type="match status" value="1"/>
</dbReference>
<dbReference type="PROSITE" id="PS50865">
    <property type="entry name" value="ZF_MYND_2"/>
    <property type="match status" value="1"/>
</dbReference>
<accession>A0A2G5HX27</accession>
<dbReference type="EMBL" id="LKMD01000102">
    <property type="protein sequence ID" value="PIA97096.1"/>
    <property type="molecule type" value="Genomic_DNA"/>
</dbReference>
<feature type="domain" description="4Fe-4S ferredoxin-type" evidence="7">
    <location>
        <begin position="201"/>
        <end position="233"/>
    </location>
</feature>
<organism evidence="8 9">
    <name type="scientific">Cercospora beticola</name>
    <name type="common">Sugarbeet leaf spot fungus</name>
    <dbReference type="NCBI Taxonomy" id="122368"/>
    <lineage>
        <taxon>Eukaryota</taxon>
        <taxon>Fungi</taxon>
        <taxon>Dikarya</taxon>
        <taxon>Ascomycota</taxon>
        <taxon>Pezizomycotina</taxon>
        <taxon>Dothideomycetes</taxon>
        <taxon>Dothideomycetidae</taxon>
        <taxon>Mycosphaerellales</taxon>
        <taxon>Mycosphaerellaceae</taxon>
        <taxon>Cercospora</taxon>
    </lineage>
</organism>
<comment type="caution">
    <text evidence="8">The sequence shown here is derived from an EMBL/GenBank/DDBJ whole genome shotgun (WGS) entry which is preliminary data.</text>
</comment>
<dbReference type="PROSITE" id="PS51379">
    <property type="entry name" value="4FE4S_FER_2"/>
    <property type="match status" value="1"/>
</dbReference>
<feature type="domain" description="MYND-type" evidence="6">
    <location>
        <begin position="179"/>
        <end position="236"/>
    </location>
</feature>
<dbReference type="Pfam" id="PF00856">
    <property type="entry name" value="SET"/>
    <property type="match status" value="1"/>
</dbReference>
<dbReference type="OrthoDB" id="5945798at2759"/>
<evidence type="ECO:0000313" key="9">
    <source>
        <dbReference type="Proteomes" id="UP000230605"/>
    </source>
</evidence>
<keyword evidence="1" id="KW-0479">Metal-binding</keyword>
<name>A0A2G5HX27_CERBT</name>
<keyword evidence="3" id="KW-0862">Zinc</keyword>
<proteinExistence type="predicted"/>
<feature type="domain" description="SET" evidence="5">
    <location>
        <begin position="131"/>
        <end position="397"/>
    </location>
</feature>
<sequence>MASQQADTPVSSTIAWTHEMDRNLLILVLGAGGLNPPDLEKLAAAMSSIHQMTITANDVGRRFDDLQMEQRMLFQCFLEGGGEAEQRRGEKVRATGGTLACKRTRTKLANAKVLPFCSHHPQKRHGTVMASNVEVKKSGIDNAGRGLFAKKDFEPGDVVLSLDRPYVAELDTERLSDTCAWCFLKGVTAEERAKAVALGLPASNIETKACTGCKRARYCSKTCQSRAWKREHKYECNIISPAERPDLPHGVRAVIKLLGRLKADPEGKDELLLDILQFKPASDTKALDDVKNLDPGRFEDFSMLAYGAYKYSGEPKVGDMDTNAISKAFFFNIMSNTLQLSSAMDDTKLGIGFDPILCSANHSCDFPNTAVIFNQPKILLRAQKKIKKGEEIFMKYVDITNPFSVRQAELKESYFFSCRCGKCKKGAVHVEDKFLKSADAWGDDSSPTVRVDEKLLKVADGLVQRHQSQLPKFFVPANSDIAQKRLAAIQAEAFSTSGITFDHNKANEHASEDEIKDALELVINSGMWHITRQPVPHLLRQLLVLYISQARTYQAWRVGLKMYFEVTPFLCGQLEKFYPDRVIDGFVMATITNQLCNPTIQHHRELFAETLKGGLDLRVVYMMFLIETREMLDFSFGKDSPFGRMIEKMYQQTMANSDILLKDAKDMIDEMFPKLEAVAKSIDVLKL</sequence>
<dbReference type="PANTHER" id="PTHR12197">
    <property type="entry name" value="HISTONE-LYSINE N-METHYLTRANSFERASE SMYD"/>
    <property type="match status" value="1"/>
</dbReference>
<dbReference type="GO" id="GO:0008270">
    <property type="term" value="F:zinc ion binding"/>
    <property type="evidence" value="ECO:0007669"/>
    <property type="project" value="UniProtKB-KW"/>
</dbReference>
<evidence type="ECO:0000259" key="7">
    <source>
        <dbReference type="PROSITE" id="PS51379"/>
    </source>
</evidence>
<dbReference type="SMART" id="SM00317">
    <property type="entry name" value="SET"/>
    <property type="match status" value="1"/>
</dbReference>
<evidence type="ECO:0000256" key="4">
    <source>
        <dbReference type="PROSITE-ProRule" id="PRU00134"/>
    </source>
</evidence>
<protein>
    <submittedName>
        <fullName evidence="8">SET domain and MYND-type zinc finger protein 6</fullName>
    </submittedName>
</protein>
<dbReference type="InterPro" id="IPR046341">
    <property type="entry name" value="SET_dom_sf"/>
</dbReference>
<dbReference type="InterPro" id="IPR002893">
    <property type="entry name" value="Znf_MYND"/>
</dbReference>
<dbReference type="InterPro" id="IPR017896">
    <property type="entry name" value="4Fe4S_Fe-S-bd"/>
</dbReference>
<dbReference type="InterPro" id="IPR050869">
    <property type="entry name" value="H3K4_H4K5_MeTrfase"/>
</dbReference>
<dbReference type="GO" id="GO:0005634">
    <property type="term" value="C:nucleus"/>
    <property type="evidence" value="ECO:0007669"/>
    <property type="project" value="TreeGrafter"/>
</dbReference>
<dbReference type="Gene3D" id="6.10.140.2220">
    <property type="match status" value="1"/>
</dbReference>
<evidence type="ECO:0000256" key="1">
    <source>
        <dbReference type="ARBA" id="ARBA00022723"/>
    </source>
</evidence>
<evidence type="ECO:0000259" key="6">
    <source>
        <dbReference type="PROSITE" id="PS50865"/>
    </source>
</evidence>
<reference evidence="8 9" key="1">
    <citation type="submission" date="2015-10" db="EMBL/GenBank/DDBJ databases">
        <title>The cercosporin biosynthetic gene cluster was horizontally transferred to several fungal lineages and shown to be expanded in Cercospora beticola based on microsynteny with recipient genomes.</title>
        <authorList>
            <person name="De Jonge R."/>
            <person name="Ebert M.K."/>
            <person name="Suttle J.C."/>
            <person name="Jurick Ii W.M."/>
            <person name="Secor G.A."/>
            <person name="Thomma B.P."/>
            <person name="Van De Peer Y."/>
            <person name="Bolton M.D."/>
        </authorList>
    </citation>
    <scope>NUCLEOTIDE SEQUENCE [LARGE SCALE GENOMIC DNA]</scope>
    <source>
        <strain evidence="8 9">09-40</strain>
    </source>
</reference>
<evidence type="ECO:0000256" key="2">
    <source>
        <dbReference type="ARBA" id="ARBA00022771"/>
    </source>
</evidence>
<dbReference type="SUPFAM" id="SSF144232">
    <property type="entry name" value="HIT/MYND zinc finger-like"/>
    <property type="match status" value="1"/>
</dbReference>
<gene>
    <name evidence="8" type="ORF">CB0940_05922</name>
</gene>
<dbReference type="AlphaFoldDB" id="A0A2G5HX27"/>
<dbReference type="SUPFAM" id="SSF82199">
    <property type="entry name" value="SET domain"/>
    <property type="match status" value="1"/>
</dbReference>
<dbReference type="PANTHER" id="PTHR12197:SF251">
    <property type="entry name" value="EG:BACR7C10.4 PROTEIN"/>
    <property type="match status" value="1"/>
</dbReference>
<dbReference type="CDD" id="cd08161">
    <property type="entry name" value="SET"/>
    <property type="match status" value="1"/>
</dbReference>
<keyword evidence="2 4" id="KW-0863">Zinc-finger</keyword>
<dbReference type="PROSITE" id="PS50280">
    <property type="entry name" value="SET"/>
    <property type="match status" value="1"/>
</dbReference>
<evidence type="ECO:0000256" key="3">
    <source>
        <dbReference type="ARBA" id="ARBA00022833"/>
    </source>
</evidence>
<dbReference type="InterPro" id="IPR001214">
    <property type="entry name" value="SET_dom"/>
</dbReference>
<evidence type="ECO:0000259" key="5">
    <source>
        <dbReference type="PROSITE" id="PS50280"/>
    </source>
</evidence>
<evidence type="ECO:0000313" key="8">
    <source>
        <dbReference type="EMBL" id="PIA97096.1"/>
    </source>
</evidence>
<dbReference type="Gene3D" id="1.10.220.160">
    <property type="match status" value="1"/>
</dbReference>